<sequence length="484" mass="54350">MHFMRRSHEILRIGLASASLGTIGYPVVNGVITGSLLLSFLLPSEVKRHDDIDSVTGLLNLKAYKKNMNEVVIREINLPNNHKRIFIASIDILEFSEINKNMGYTIGRRVLRGVSRIIKQQSKCLASARPYGDIFLLTYAADSVEDVMQDLHSIIEKSESMKDPLGFSLSLCSGISELQIANEEGVEVDIISSAITQAEIARLIGKRGATKINCYKSEYASKQLEKIKMEDALLKSIDNHEISVFYQPKLTATTREIIGFEALCRWYHKELGFISPAFFIPLSEETGFIHRLGRHVIEESCKTLKWLEKNGHRNISFAVNVSIAQLEHLDGKPLISHIRNMIQEYEITPSLLEIEITESMAAKDFNLIKQHVNTLRELGVVVSLDDFGTGESTLYRLKELNLNQLKIDKAFVDDVCNERGKEVMQGIFTIAKAMNLTTVAEGVENAKQAEILEEMGCTYLQGYHLGKPMPKEHVLDAIKINKGA</sequence>
<evidence type="ECO:0000259" key="3">
    <source>
        <dbReference type="PROSITE" id="PS50887"/>
    </source>
</evidence>
<dbReference type="CDD" id="cd01948">
    <property type="entry name" value="EAL"/>
    <property type="match status" value="1"/>
</dbReference>
<dbReference type="PROSITE" id="PS50883">
    <property type="entry name" value="EAL"/>
    <property type="match status" value="1"/>
</dbReference>
<dbReference type="InterPro" id="IPR035919">
    <property type="entry name" value="EAL_sf"/>
</dbReference>
<evidence type="ECO:0000313" key="5">
    <source>
        <dbReference type="Proteomes" id="UP000027192"/>
    </source>
</evidence>
<dbReference type="PROSITE" id="PS50887">
    <property type="entry name" value="GGDEF"/>
    <property type="match status" value="1"/>
</dbReference>
<feature type="domain" description="EAL" evidence="2">
    <location>
        <begin position="226"/>
        <end position="482"/>
    </location>
</feature>
<gene>
    <name evidence="4" type="ORF">EA58_15040</name>
</gene>
<dbReference type="InterPro" id="IPR050706">
    <property type="entry name" value="Cyclic-di-GMP_PDE-like"/>
</dbReference>
<dbReference type="OrthoDB" id="1316910at2"/>
<dbReference type="InterPro" id="IPR000160">
    <property type="entry name" value="GGDEF_dom"/>
</dbReference>
<proteinExistence type="predicted"/>
<dbReference type="STRING" id="1654360.EA58_15040"/>
<evidence type="ECO:0000256" key="1">
    <source>
        <dbReference type="SAM" id="Phobius"/>
    </source>
</evidence>
<dbReference type="InterPro" id="IPR043128">
    <property type="entry name" value="Rev_trsase/Diguanyl_cyclase"/>
</dbReference>
<evidence type="ECO:0008006" key="6">
    <source>
        <dbReference type="Google" id="ProtNLM"/>
    </source>
</evidence>
<evidence type="ECO:0000259" key="2">
    <source>
        <dbReference type="PROSITE" id="PS50883"/>
    </source>
</evidence>
<protein>
    <recommendedName>
        <fullName evidence="6">Diguanylate cyclase</fullName>
    </recommendedName>
</protein>
<dbReference type="PANTHER" id="PTHR33121">
    <property type="entry name" value="CYCLIC DI-GMP PHOSPHODIESTERASE PDEF"/>
    <property type="match status" value="1"/>
</dbReference>
<name>A0A066RKT0_9GAMM</name>
<feature type="domain" description="GGDEF" evidence="3">
    <location>
        <begin position="83"/>
        <end position="217"/>
    </location>
</feature>
<dbReference type="SMART" id="SM00052">
    <property type="entry name" value="EAL"/>
    <property type="match status" value="1"/>
</dbReference>
<dbReference type="Pfam" id="PF00990">
    <property type="entry name" value="GGDEF"/>
    <property type="match status" value="1"/>
</dbReference>
<keyword evidence="1" id="KW-0812">Transmembrane</keyword>
<reference evidence="4 5" key="1">
    <citation type="submission" date="2014-04" db="EMBL/GenBank/DDBJ databases">
        <title>Draft genome sequence of Photobacterium halotolerans S2753: a solonamide, ngercheumicin and holomycin producer.</title>
        <authorList>
            <person name="Machado H.R."/>
            <person name="Gram L."/>
        </authorList>
    </citation>
    <scope>NUCLEOTIDE SEQUENCE [LARGE SCALE GENOMIC DNA]</scope>
    <source>
        <strain evidence="4 5">S2753</strain>
    </source>
</reference>
<dbReference type="PANTHER" id="PTHR33121:SF79">
    <property type="entry name" value="CYCLIC DI-GMP PHOSPHODIESTERASE PDED-RELATED"/>
    <property type="match status" value="1"/>
</dbReference>
<evidence type="ECO:0000313" key="4">
    <source>
        <dbReference type="EMBL" id="KDM91055.1"/>
    </source>
</evidence>
<accession>A0A066RKT0</accession>
<dbReference type="Pfam" id="PF00563">
    <property type="entry name" value="EAL"/>
    <property type="match status" value="1"/>
</dbReference>
<dbReference type="GO" id="GO:0071111">
    <property type="term" value="F:cyclic-guanylate-specific phosphodiesterase activity"/>
    <property type="evidence" value="ECO:0007669"/>
    <property type="project" value="InterPro"/>
</dbReference>
<dbReference type="EMBL" id="JMIB01000027">
    <property type="protein sequence ID" value="KDM91055.1"/>
    <property type="molecule type" value="Genomic_DNA"/>
</dbReference>
<keyword evidence="5" id="KW-1185">Reference proteome</keyword>
<dbReference type="SUPFAM" id="SSF55073">
    <property type="entry name" value="Nucleotide cyclase"/>
    <property type="match status" value="1"/>
</dbReference>
<dbReference type="InterPro" id="IPR029787">
    <property type="entry name" value="Nucleotide_cyclase"/>
</dbReference>
<dbReference type="AlphaFoldDB" id="A0A066RKT0"/>
<dbReference type="Gene3D" id="3.20.20.450">
    <property type="entry name" value="EAL domain"/>
    <property type="match status" value="1"/>
</dbReference>
<keyword evidence="1" id="KW-1133">Transmembrane helix</keyword>
<dbReference type="InterPro" id="IPR001633">
    <property type="entry name" value="EAL_dom"/>
</dbReference>
<feature type="transmembrane region" description="Helical" evidence="1">
    <location>
        <begin position="20"/>
        <end position="42"/>
    </location>
</feature>
<comment type="caution">
    <text evidence="4">The sequence shown here is derived from an EMBL/GenBank/DDBJ whole genome shotgun (WGS) entry which is preliminary data.</text>
</comment>
<dbReference type="Proteomes" id="UP000027192">
    <property type="component" value="Unassembled WGS sequence"/>
</dbReference>
<dbReference type="SUPFAM" id="SSF141868">
    <property type="entry name" value="EAL domain-like"/>
    <property type="match status" value="1"/>
</dbReference>
<organism evidence="4 5">
    <name type="scientific">Photobacterium galatheae</name>
    <dbReference type="NCBI Taxonomy" id="1654360"/>
    <lineage>
        <taxon>Bacteria</taxon>
        <taxon>Pseudomonadati</taxon>
        <taxon>Pseudomonadota</taxon>
        <taxon>Gammaproteobacteria</taxon>
        <taxon>Vibrionales</taxon>
        <taxon>Vibrionaceae</taxon>
        <taxon>Photobacterium</taxon>
    </lineage>
</organism>
<keyword evidence="1" id="KW-0472">Membrane</keyword>
<dbReference type="Gene3D" id="3.30.70.270">
    <property type="match status" value="1"/>
</dbReference>